<proteinExistence type="predicted"/>
<gene>
    <name evidence="2" type="ORF">TRAPUB_6428</name>
</gene>
<protein>
    <submittedName>
        <fullName evidence="2">Uncharacterized protein</fullName>
    </submittedName>
</protein>
<evidence type="ECO:0000256" key="1">
    <source>
        <dbReference type="SAM" id="SignalP"/>
    </source>
</evidence>
<sequence>MRVSLQLFLCLLTLLDLFSAGLSAAIPIVDPHRAAPTSTATKDVARKHTVPHGPLPSAHYVKRHFSLPTLAPTLTVAPAPTTQADVLAHAAAPERRYIPRGPLPEDLQGRVFADNVLMEREYKWVYEEDVVGVDARADARADAEPEQTLSQRLCPEALSACPSTPVDDDLASVFEQTTPVDESVLGLVGSDFECVDPQADITSCGGCGVLNSQYVSWFLSSLRAGTLTQSTSSVSIARRYRARKVSHVSQEAVVLTPAASVSR</sequence>
<dbReference type="EMBL" id="MNAD01001636">
    <property type="protein sequence ID" value="OJT03085.1"/>
    <property type="molecule type" value="Genomic_DNA"/>
</dbReference>
<name>A0A1M2V671_TRAPU</name>
<reference evidence="2 3" key="1">
    <citation type="submission" date="2016-10" db="EMBL/GenBank/DDBJ databases">
        <title>Genome sequence of the basidiomycete white-rot fungus Trametes pubescens.</title>
        <authorList>
            <person name="Makela M.R."/>
            <person name="Granchi Z."/>
            <person name="Peng M."/>
            <person name="De Vries R.P."/>
            <person name="Grigoriev I."/>
            <person name="Riley R."/>
            <person name="Hilden K."/>
        </authorList>
    </citation>
    <scope>NUCLEOTIDE SEQUENCE [LARGE SCALE GENOMIC DNA]</scope>
    <source>
        <strain evidence="2 3">FBCC735</strain>
    </source>
</reference>
<feature type="signal peptide" evidence="1">
    <location>
        <begin position="1"/>
        <end position="25"/>
    </location>
</feature>
<keyword evidence="1" id="KW-0732">Signal</keyword>
<dbReference type="Proteomes" id="UP000184267">
    <property type="component" value="Unassembled WGS sequence"/>
</dbReference>
<evidence type="ECO:0000313" key="3">
    <source>
        <dbReference type="Proteomes" id="UP000184267"/>
    </source>
</evidence>
<evidence type="ECO:0000313" key="2">
    <source>
        <dbReference type="EMBL" id="OJT03085.1"/>
    </source>
</evidence>
<organism evidence="2 3">
    <name type="scientific">Trametes pubescens</name>
    <name type="common">White-rot fungus</name>
    <dbReference type="NCBI Taxonomy" id="154538"/>
    <lineage>
        <taxon>Eukaryota</taxon>
        <taxon>Fungi</taxon>
        <taxon>Dikarya</taxon>
        <taxon>Basidiomycota</taxon>
        <taxon>Agaricomycotina</taxon>
        <taxon>Agaricomycetes</taxon>
        <taxon>Polyporales</taxon>
        <taxon>Polyporaceae</taxon>
        <taxon>Trametes</taxon>
    </lineage>
</organism>
<accession>A0A1M2V671</accession>
<dbReference type="AlphaFoldDB" id="A0A1M2V671"/>
<keyword evidence="3" id="KW-1185">Reference proteome</keyword>
<comment type="caution">
    <text evidence="2">The sequence shown here is derived from an EMBL/GenBank/DDBJ whole genome shotgun (WGS) entry which is preliminary data.</text>
</comment>
<dbReference type="OrthoDB" id="439917at2759"/>
<feature type="chain" id="PRO_5012657112" evidence="1">
    <location>
        <begin position="26"/>
        <end position="263"/>
    </location>
</feature>